<comment type="caution">
    <text evidence="1">The sequence shown here is derived from an EMBL/GenBank/DDBJ whole genome shotgun (WGS) entry which is preliminary data.</text>
</comment>
<evidence type="ECO:0000313" key="1">
    <source>
        <dbReference type="EMBL" id="MPL87597.1"/>
    </source>
</evidence>
<protein>
    <submittedName>
        <fullName evidence="1">Uncharacterized protein</fullName>
    </submittedName>
</protein>
<sequence length="75" mass="8609">MIRTFVRLKSEVTAAMEHYEERGYTTYRVRLNCDCAINPRRSGILVIDPQTLTLAAKVIRCKGCKNREEAENGTF</sequence>
<gene>
    <name evidence="1" type="ORF">SDC9_33598</name>
</gene>
<dbReference type="AlphaFoldDB" id="A0A644V8Q5"/>
<proteinExistence type="predicted"/>
<dbReference type="EMBL" id="VSSQ01000241">
    <property type="protein sequence ID" value="MPL87597.1"/>
    <property type="molecule type" value="Genomic_DNA"/>
</dbReference>
<organism evidence="1">
    <name type="scientific">bioreactor metagenome</name>
    <dbReference type="NCBI Taxonomy" id="1076179"/>
    <lineage>
        <taxon>unclassified sequences</taxon>
        <taxon>metagenomes</taxon>
        <taxon>ecological metagenomes</taxon>
    </lineage>
</organism>
<accession>A0A644V8Q5</accession>
<name>A0A644V8Q5_9ZZZZ</name>
<reference evidence="1" key="1">
    <citation type="submission" date="2019-08" db="EMBL/GenBank/DDBJ databases">
        <authorList>
            <person name="Kucharzyk K."/>
            <person name="Murdoch R.W."/>
            <person name="Higgins S."/>
            <person name="Loffler F."/>
        </authorList>
    </citation>
    <scope>NUCLEOTIDE SEQUENCE</scope>
</reference>